<evidence type="ECO:0000313" key="12">
    <source>
        <dbReference type="Proteomes" id="UP001338125"/>
    </source>
</evidence>
<keyword evidence="12" id="KW-1185">Reference proteome</keyword>
<comment type="similarity">
    <text evidence="2">Belongs to the NXF family.</text>
</comment>
<dbReference type="EMBL" id="JAVFKD010000014">
    <property type="protein sequence ID" value="KAK5990704.1"/>
    <property type="molecule type" value="Genomic_DNA"/>
</dbReference>
<dbReference type="CDD" id="cd14342">
    <property type="entry name" value="UBA_TAP-C"/>
    <property type="match status" value="1"/>
</dbReference>
<sequence>MAPRGPRAQSSQSRGSALGARASTRGGIQKKRAGTRTDLDGDLDMDGAAKRSRPTPTEAGGTRGRPATRSSAHTNRGVSRAAQTVLKHLSNGDASNLASRISKPTAGRGGRPRGPNTAGLTWLRVRGLRQSKAANNSDGGLGDLLSFLERKASGVNSGRKRQVTIKKSHKAGDYVFIGASKEDAEELIKINTFLFAGVELEIVESNDDLETPSKATESTETQELRTKLQSILGQRYIGGNKLLKLDALATDPELVSLGMFENRERALKTFKGLMAICDGLFKTAQAKREAIESVSLANNSIDDVIQVEAVATTFPQLKNLDMSGNQIINMQGMQRWKGKFRELDTIYTTGNPIETTDPTFQASLLEWFPKLRVINGVELRTAQQIAERIAASQPKAIPQSGPDFRDVNGIGEQFLLEFFTTYDADRQALISKLYDEGSQFSLAVDAVSVRDPNAPPPLPWAAYLKYSRNLVKINHQNARTQRLFKGANIIHDLWKELPMTKHPNIKEDLSKYIMDCHPLPGLVDPTGQNGLGVDGLILAVHGEFEEYDKKSGTTGKRSFSRTFILGPGRPGQGPIRVVSDMLSLRAYSPLPNVFVGPAQPSAPTDQHQAMIAELSNQTGMVPQYSEMCLSQVEWDFQKALVIFNQKKAQLPAEAFASTAL</sequence>
<evidence type="ECO:0000256" key="5">
    <source>
        <dbReference type="ARBA" id="ARBA00022737"/>
    </source>
</evidence>
<evidence type="ECO:0000256" key="6">
    <source>
        <dbReference type="ARBA" id="ARBA00022816"/>
    </source>
</evidence>
<dbReference type="InterPro" id="IPR032675">
    <property type="entry name" value="LRR_dom_sf"/>
</dbReference>
<dbReference type="PANTHER" id="PTHR10662:SF22">
    <property type="entry name" value="NUCLEAR RNA EXPORT FACTOR 1"/>
    <property type="match status" value="1"/>
</dbReference>
<dbReference type="InterPro" id="IPR009060">
    <property type="entry name" value="UBA-like_sf"/>
</dbReference>
<dbReference type="SMART" id="SM00804">
    <property type="entry name" value="TAP_C"/>
    <property type="match status" value="1"/>
</dbReference>
<dbReference type="PROSITE" id="PS50177">
    <property type="entry name" value="NTF2_DOMAIN"/>
    <property type="match status" value="1"/>
</dbReference>
<comment type="subcellular location">
    <subcellularLocation>
        <location evidence="1">Nucleus</location>
    </subcellularLocation>
</comment>
<dbReference type="Pfam" id="PF22602">
    <property type="entry name" value="NXF_NTF2"/>
    <property type="match status" value="1"/>
</dbReference>
<proteinExistence type="inferred from homology"/>
<dbReference type="PROSITE" id="PS51281">
    <property type="entry name" value="TAP_C"/>
    <property type="match status" value="1"/>
</dbReference>
<gene>
    <name evidence="11" type="ORF">PT974_08973</name>
</gene>
<reference evidence="11 12" key="1">
    <citation type="submission" date="2024-01" db="EMBL/GenBank/DDBJ databases">
        <title>Complete genome of Cladobotryum mycophilum ATHUM6906.</title>
        <authorList>
            <person name="Christinaki A.C."/>
            <person name="Myridakis A.I."/>
            <person name="Kouvelis V.N."/>
        </authorList>
    </citation>
    <scope>NUCLEOTIDE SEQUENCE [LARGE SCALE GENOMIC DNA]</scope>
    <source>
        <strain evidence="11 12">ATHUM6906</strain>
    </source>
</reference>
<feature type="region of interest" description="Disordered" evidence="8">
    <location>
        <begin position="1"/>
        <end position="118"/>
    </location>
</feature>
<dbReference type="Gene3D" id="1.10.8.10">
    <property type="entry name" value="DNA helicase RuvA subunit, C-terminal domain"/>
    <property type="match status" value="1"/>
</dbReference>
<organism evidence="11 12">
    <name type="scientific">Cladobotryum mycophilum</name>
    <dbReference type="NCBI Taxonomy" id="491253"/>
    <lineage>
        <taxon>Eukaryota</taxon>
        <taxon>Fungi</taxon>
        <taxon>Dikarya</taxon>
        <taxon>Ascomycota</taxon>
        <taxon>Pezizomycotina</taxon>
        <taxon>Sordariomycetes</taxon>
        <taxon>Hypocreomycetidae</taxon>
        <taxon>Hypocreales</taxon>
        <taxon>Hypocreaceae</taxon>
        <taxon>Cladobotryum</taxon>
    </lineage>
</organism>
<evidence type="ECO:0000313" key="11">
    <source>
        <dbReference type="EMBL" id="KAK5990704.1"/>
    </source>
</evidence>
<keyword evidence="4" id="KW-0433">Leucine-rich repeat</keyword>
<dbReference type="SUPFAM" id="SSF46934">
    <property type="entry name" value="UBA-like"/>
    <property type="match status" value="1"/>
</dbReference>
<protein>
    <submittedName>
        <fullName evidence="11">mRNA export factor MEX67</fullName>
    </submittedName>
</protein>
<evidence type="ECO:0000256" key="4">
    <source>
        <dbReference type="ARBA" id="ARBA00022614"/>
    </source>
</evidence>
<dbReference type="InterPro" id="IPR018222">
    <property type="entry name" value="Nuclear_transport_factor_2_euk"/>
</dbReference>
<feature type="domain" description="TAP-C" evidence="10">
    <location>
        <begin position="605"/>
        <end position="658"/>
    </location>
</feature>
<dbReference type="InterPro" id="IPR030217">
    <property type="entry name" value="NXF_fam"/>
</dbReference>
<evidence type="ECO:0000256" key="3">
    <source>
        <dbReference type="ARBA" id="ARBA00022448"/>
    </source>
</evidence>
<dbReference type="PANTHER" id="PTHR10662">
    <property type="entry name" value="NUCLEAR RNA EXPORT FACTOR"/>
    <property type="match status" value="1"/>
</dbReference>
<evidence type="ECO:0000256" key="1">
    <source>
        <dbReference type="ARBA" id="ARBA00004123"/>
    </source>
</evidence>
<name>A0ABR0SEY5_9HYPO</name>
<keyword evidence="3" id="KW-0813">Transport</keyword>
<dbReference type="SUPFAM" id="SSF54427">
    <property type="entry name" value="NTF2-like"/>
    <property type="match status" value="1"/>
</dbReference>
<dbReference type="SUPFAM" id="SSF52058">
    <property type="entry name" value="L domain-like"/>
    <property type="match status" value="1"/>
</dbReference>
<evidence type="ECO:0000259" key="10">
    <source>
        <dbReference type="PROSITE" id="PS51281"/>
    </source>
</evidence>
<comment type="caution">
    <text evidence="11">The sequence shown here is derived from an EMBL/GenBank/DDBJ whole genome shotgun (WGS) entry which is preliminary data.</text>
</comment>
<dbReference type="InterPro" id="IPR032710">
    <property type="entry name" value="NTF2-like_dom_sf"/>
</dbReference>
<dbReference type="Gene3D" id="3.10.450.50">
    <property type="match status" value="1"/>
</dbReference>
<dbReference type="Proteomes" id="UP001338125">
    <property type="component" value="Unassembled WGS sequence"/>
</dbReference>
<dbReference type="InterPro" id="IPR005637">
    <property type="entry name" value="TAP_C_dom"/>
</dbReference>
<keyword evidence="5" id="KW-0677">Repeat</keyword>
<evidence type="ECO:0000259" key="9">
    <source>
        <dbReference type="PROSITE" id="PS50177"/>
    </source>
</evidence>
<dbReference type="Gene3D" id="3.80.10.10">
    <property type="entry name" value="Ribonuclease Inhibitor"/>
    <property type="match status" value="1"/>
</dbReference>
<feature type="domain" description="NTF2" evidence="9">
    <location>
        <begin position="410"/>
        <end position="584"/>
    </location>
</feature>
<dbReference type="Pfam" id="PF03943">
    <property type="entry name" value="TAP_C"/>
    <property type="match status" value="1"/>
</dbReference>
<keyword evidence="6" id="KW-0509">mRNA transport</keyword>
<evidence type="ECO:0000256" key="8">
    <source>
        <dbReference type="SAM" id="MobiDB-lite"/>
    </source>
</evidence>
<keyword evidence="7" id="KW-0539">Nucleus</keyword>
<evidence type="ECO:0000256" key="2">
    <source>
        <dbReference type="ARBA" id="ARBA00009285"/>
    </source>
</evidence>
<dbReference type="InterPro" id="IPR002075">
    <property type="entry name" value="NTF2_dom"/>
</dbReference>
<feature type="compositionally biased region" description="Polar residues" evidence="8">
    <location>
        <begin position="68"/>
        <end position="77"/>
    </location>
</feature>
<accession>A0ABR0SEY5</accession>
<evidence type="ECO:0000256" key="7">
    <source>
        <dbReference type="ARBA" id="ARBA00023242"/>
    </source>
</evidence>